<dbReference type="AlphaFoldDB" id="A0A562TGH1"/>
<evidence type="ECO:0000313" key="2">
    <source>
        <dbReference type="EMBL" id="TWI92635.1"/>
    </source>
</evidence>
<evidence type="ECO:0000259" key="1">
    <source>
        <dbReference type="Pfam" id="PF13480"/>
    </source>
</evidence>
<gene>
    <name evidence="2" type="ORF">JM93_00178</name>
</gene>
<comment type="caution">
    <text evidence="2">The sequence shown here is derived from an EMBL/GenBank/DDBJ whole genome shotgun (WGS) entry which is preliminary data.</text>
</comment>
<keyword evidence="2" id="KW-0808">Transferase</keyword>
<reference evidence="2 3" key="1">
    <citation type="submission" date="2019-07" db="EMBL/GenBank/DDBJ databases">
        <title>Genomic Encyclopedia of Archaeal and Bacterial Type Strains, Phase II (KMG-II): from individual species to whole genera.</title>
        <authorList>
            <person name="Goeker M."/>
        </authorList>
    </citation>
    <scope>NUCLEOTIDE SEQUENCE [LARGE SCALE GENOMIC DNA]</scope>
    <source>
        <strain evidence="2 3">ATCC BAA-252</strain>
    </source>
</reference>
<dbReference type="EMBL" id="VLLF01000001">
    <property type="protein sequence ID" value="TWI92635.1"/>
    <property type="molecule type" value="Genomic_DNA"/>
</dbReference>
<dbReference type="Pfam" id="PF13480">
    <property type="entry name" value="Acetyltransf_6"/>
    <property type="match status" value="1"/>
</dbReference>
<protein>
    <submittedName>
        <fullName evidence="2">CelD/BcsL family acetyltransferase involved in cellulose biosynthesis</fullName>
    </submittedName>
</protein>
<dbReference type="GO" id="GO:0016740">
    <property type="term" value="F:transferase activity"/>
    <property type="evidence" value="ECO:0007669"/>
    <property type="project" value="UniProtKB-KW"/>
</dbReference>
<accession>A0A562TGH1</accession>
<evidence type="ECO:0000313" key="3">
    <source>
        <dbReference type="Proteomes" id="UP000320593"/>
    </source>
</evidence>
<dbReference type="Proteomes" id="UP000320593">
    <property type="component" value="Unassembled WGS sequence"/>
</dbReference>
<name>A0A562TGH1_9HYPH</name>
<sequence length="445" mass="48732">MRGRNASTHCLYFIAISDRVHRSNALSPNHMAKLTLSDPMSKAPFPPDHSAVPEQSFQGRAFAQLQAGRVQLFGFREIEGLEELWQDLETNGTCGPYQRLEWIRSWLTTLGQNAATRPVMVSVHARGRPVGLLPLAVTAKGTFQILTFAGQNYVNQNTGLWADNAEAEFDPTELLAALRGLAGKIGADLVQLNNLASGPGGSDNPLYLAACIPSVHPLFETALSGSFDELFRQTHKKESRKKLLRKERGLRESGAFSIEKASSSLQIETALSAFFAQRSAREKNAGIPNAFGSKAEQDFVRKLASEPDIGTAPLSVWSLNVAGKVRAVFLTVRTASHLSGYAISFSEDDLSVYSPGLVLLKNVLQTEMQTGGLLALDLGIGDERYKRSWTNPVQLKDLVCATSAKGTIALTALKALQAVKTRVRRSKKLWPMVRKMRQRLARSSK</sequence>
<feature type="domain" description="BioF2-like acetyltransferase" evidence="1">
    <location>
        <begin position="239"/>
        <end position="387"/>
    </location>
</feature>
<organism evidence="2 3">
    <name type="scientific">Roseibium hamelinense</name>
    <dbReference type="NCBI Taxonomy" id="150831"/>
    <lineage>
        <taxon>Bacteria</taxon>
        <taxon>Pseudomonadati</taxon>
        <taxon>Pseudomonadota</taxon>
        <taxon>Alphaproteobacteria</taxon>
        <taxon>Hyphomicrobiales</taxon>
        <taxon>Stappiaceae</taxon>
        <taxon>Roseibium</taxon>
    </lineage>
</organism>
<dbReference type="InterPro" id="IPR038740">
    <property type="entry name" value="BioF2-like_GNAT_dom"/>
</dbReference>
<keyword evidence="3" id="KW-1185">Reference proteome</keyword>
<proteinExistence type="predicted"/>